<dbReference type="Gene3D" id="3.40.190.150">
    <property type="entry name" value="Bordetella uptake gene, domain 1"/>
    <property type="match status" value="1"/>
</dbReference>
<dbReference type="InterPro" id="IPR042100">
    <property type="entry name" value="Bug_dom1"/>
</dbReference>
<dbReference type="CDD" id="cd07012">
    <property type="entry name" value="PBP2_Bug_TTT"/>
    <property type="match status" value="1"/>
</dbReference>
<dbReference type="InterPro" id="IPR006311">
    <property type="entry name" value="TAT_signal"/>
</dbReference>
<comment type="similarity">
    <text evidence="1">Belongs to the UPF0065 (bug) family.</text>
</comment>
<dbReference type="PIRSF" id="PIRSF017082">
    <property type="entry name" value="YflP"/>
    <property type="match status" value="1"/>
</dbReference>
<protein>
    <submittedName>
        <fullName evidence="3">Tripartite tricarboxylate transporter substrate binding protein</fullName>
    </submittedName>
</protein>
<dbReference type="PROSITE" id="PS51318">
    <property type="entry name" value="TAT"/>
    <property type="match status" value="1"/>
</dbReference>
<dbReference type="RefSeq" id="WP_163459251.1">
    <property type="nucleotide sequence ID" value="NZ_JAAGOH010000030.1"/>
</dbReference>
<dbReference type="EMBL" id="JAAGOH010000030">
    <property type="protein sequence ID" value="NDY93202.1"/>
    <property type="molecule type" value="Genomic_DNA"/>
</dbReference>
<reference evidence="3 4" key="1">
    <citation type="submission" date="2020-02" db="EMBL/GenBank/DDBJ databases">
        <title>Ideonella bacterium strain TBM-1.</title>
        <authorList>
            <person name="Chen W.-M."/>
        </authorList>
    </citation>
    <scope>NUCLEOTIDE SEQUENCE [LARGE SCALE GENOMIC DNA]</scope>
    <source>
        <strain evidence="3 4">TBM-1</strain>
    </source>
</reference>
<organism evidence="3 4">
    <name type="scientific">Ideonella livida</name>
    <dbReference type="NCBI Taxonomy" id="2707176"/>
    <lineage>
        <taxon>Bacteria</taxon>
        <taxon>Pseudomonadati</taxon>
        <taxon>Pseudomonadota</taxon>
        <taxon>Betaproteobacteria</taxon>
        <taxon>Burkholderiales</taxon>
        <taxon>Sphaerotilaceae</taxon>
        <taxon>Ideonella</taxon>
    </lineage>
</organism>
<dbReference type="Gene3D" id="3.40.190.10">
    <property type="entry name" value="Periplasmic binding protein-like II"/>
    <property type="match status" value="1"/>
</dbReference>
<evidence type="ECO:0000256" key="1">
    <source>
        <dbReference type="ARBA" id="ARBA00006987"/>
    </source>
</evidence>
<dbReference type="PANTHER" id="PTHR42928">
    <property type="entry name" value="TRICARBOXYLATE-BINDING PROTEIN"/>
    <property type="match status" value="1"/>
</dbReference>
<feature type="chain" id="PRO_5028977273" evidence="2">
    <location>
        <begin position="36"/>
        <end position="344"/>
    </location>
</feature>
<dbReference type="InterPro" id="IPR005064">
    <property type="entry name" value="BUG"/>
</dbReference>
<accession>A0A7C9TMC6</accession>
<keyword evidence="4" id="KW-1185">Reference proteome</keyword>
<dbReference type="Pfam" id="PF03401">
    <property type="entry name" value="TctC"/>
    <property type="match status" value="1"/>
</dbReference>
<dbReference type="SUPFAM" id="SSF53850">
    <property type="entry name" value="Periplasmic binding protein-like II"/>
    <property type="match status" value="1"/>
</dbReference>
<proteinExistence type="inferred from homology"/>
<evidence type="ECO:0000256" key="2">
    <source>
        <dbReference type="SAM" id="SignalP"/>
    </source>
</evidence>
<feature type="signal peptide" evidence="2">
    <location>
        <begin position="1"/>
        <end position="35"/>
    </location>
</feature>
<dbReference type="Proteomes" id="UP000484255">
    <property type="component" value="Unassembled WGS sequence"/>
</dbReference>
<keyword evidence="2" id="KW-0732">Signal</keyword>
<dbReference type="PANTHER" id="PTHR42928:SF5">
    <property type="entry name" value="BLR1237 PROTEIN"/>
    <property type="match status" value="1"/>
</dbReference>
<evidence type="ECO:0000313" key="4">
    <source>
        <dbReference type="Proteomes" id="UP000484255"/>
    </source>
</evidence>
<gene>
    <name evidence="3" type="ORF">G3A44_18570</name>
</gene>
<evidence type="ECO:0000313" key="3">
    <source>
        <dbReference type="EMBL" id="NDY93202.1"/>
    </source>
</evidence>
<comment type="caution">
    <text evidence="3">The sequence shown here is derived from an EMBL/GenBank/DDBJ whole genome shotgun (WGS) entry which is preliminary data.</text>
</comment>
<dbReference type="AlphaFoldDB" id="A0A7C9TMC6"/>
<name>A0A7C9TMC6_9BURK</name>
<sequence>MTRTSTAHPVSARRRQALAATVAAGAWLLAPAAQAQAPAAGADWPSKTITLIVPYAAGGSSDTRARQLADKLSNILGKTVIVDNKPGGNGNIGTDFIARATPDGHTLGIGNLAPLAVNKSLFPRIPFDPQKDLIPVALIERGPLVLVVSADRSPHKSLKELLAAAKAAPGKMSYASAGSGGSFHLAGESLQVLTGIDTIHIPYRGGGPAINDLLGGTVDYMFEMVPSSLGYLKSQPAKMRALAVAHDKRVPSLPDVPTFAELGVNDMVISNWFGVVAPKGTPPAVVAKLNQAINQALKEPDLAKRITEPGNVVGGGTPEDFARLIQSETQRWGQLIKARNITPD</sequence>